<dbReference type="PANTHER" id="PTHR12226:SF2">
    <property type="entry name" value="MANNOSE-P-DOLICHOL UTILIZATION DEFECT 1 PROTEIN"/>
    <property type="match status" value="1"/>
</dbReference>
<feature type="transmembrane region" description="Helical" evidence="9">
    <location>
        <begin position="878"/>
        <end position="896"/>
    </location>
</feature>
<evidence type="ECO:0000313" key="12">
    <source>
        <dbReference type="EMBL" id="GFG34766.1"/>
    </source>
</evidence>
<accession>A0A6L2PQR5</accession>
<dbReference type="InParanoid" id="A0A6L2PQR5"/>
<dbReference type="Proteomes" id="UP000502823">
    <property type="component" value="Unassembled WGS sequence"/>
</dbReference>
<feature type="non-terminal residue" evidence="12">
    <location>
        <position position="915"/>
    </location>
</feature>
<proteinExistence type="inferred from homology"/>
<dbReference type="FunCoup" id="A0A6L2PQR5">
    <property type="interactions" value="12"/>
</dbReference>
<name>A0A6L2PQR5_COPFO</name>
<dbReference type="PANTHER" id="PTHR12226">
    <property type="entry name" value="MANNOSE-P-DOLICHOL UTILIZATION DEFECT 1 LEC35 -RELATED"/>
    <property type="match status" value="1"/>
</dbReference>
<feature type="domain" description="FAS1" evidence="11">
    <location>
        <begin position="28"/>
        <end position="155"/>
    </location>
</feature>
<dbReference type="AlphaFoldDB" id="A0A6L2PQR5"/>
<protein>
    <recommendedName>
        <fullName evidence="11">FAS1 domain-containing protein</fullName>
    </recommendedName>
</protein>
<dbReference type="OrthoDB" id="286301at2759"/>
<dbReference type="Pfam" id="PF04193">
    <property type="entry name" value="PQ-loop"/>
    <property type="match status" value="2"/>
</dbReference>
<dbReference type="SMART" id="SM00554">
    <property type="entry name" value="FAS1"/>
    <property type="match status" value="3"/>
</dbReference>
<keyword evidence="13" id="KW-1185">Reference proteome</keyword>
<dbReference type="Gene3D" id="2.30.180.10">
    <property type="entry name" value="FAS1 domain"/>
    <property type="match status" value="3"/>
</dbReference>
<comment type="subcellular location">
    <subcellularLocation>
        <location evidence="1">Membrane</location>
        <topology evidence="1">Multi-pass membrane protein</topology>
    </subcellularLocation>
</comment>
<keyword evidence="5 9" id="KW-1133">Transmembrane helix</keyword>
<comment type="similarity">
    <text evidence="7">Belongs to the MPDU1 (TC 2.A.43.3) family.</text>
</comment>
<dbReference type="InterPro" id="IPR006603">
    <property type="entry name" value="PQ-loop_rpt"/>
</dbReference>
<feature type="domain" description="FAS1" evidence="11">
    <location>
        <begin position="197"/>
        <end position="341"/>
    </location>
</feature>
<sequence>MVPLPAVVFGLALVSTYVIGGQPQLPDTSGIDFVLTDTLNVDQFFSLWLVFNNDDVKMSEEPFTIFAPRNNEASLKDVQNLLAQPDLVKKLLMDHIVLGLKLNLNLTGDFTITTLGGRTVHVRRINGTLYANGAKILEPRVEVPHGILVVVDSYLFPEELVIGNQSAAASGQPGHTAEPSASVTSADVGSTRNATFLENVNQVLSYLKSGVRVFQQFLGNSNVSQLLKDGEEYTVFVPTDHAFQRWHPIDWGFYPFSVPEFTEDIIINHFVQGNWRQETISDGQKVKTLGGREITFGRKDGVDTKKGGRRTSVSYTVNGVQIVNGDTPVENGNIMFISEILFVNEEVVNRLHQQNRDKETPPLLAYTWMNSPFISHAHLALQKDSRFTHVTRYINLADVAPVITGHGYSFFVPTDKAFKEASLADRPDYYLSKGEGLKLLLNHFVPTRLYNRDLINGQQFKTLGGKTIHVKREGENVTISDANVIESEVFVYNLGTMYYIDKVLFIAKDDFPATTEAIELGSSAAWTSELPYDVETLPSELTEERGTLPDALLEPDSDSLSEELDTVLNTSANRPEGGTEHNTDGTGLPLEYTTSYEEYVLRDDITTEIPENLKPSTGTSDSAVTVKVMGPAEQRYECCFFGMLSWLKDNMCRNVKISGFHDTSLLTWIPFLDYACHTLLLMAVTYIWVALGFCQLHRIFKGFETLTSETMFEGNIKQNFRTRDCSWFCNGPKDQQLASLAGMTYRLMKVPQIGKILQNKTAEGISFLSVVLDLFAITSNMSYNVIKGFPFSAWGEGFFLAIQTAVIGALVPFFGRSAKEAVFFTVSYLAVCVLLMGGYTPVSVLWSMQALNVPIICVSKLIQAFANYKNQSTGQLSAVTCFMLFFGAVVRIFTTIEETGDGILLLTYLCAATLN</sequence>
<feature type="transmembrane region" description="Helical" evidence="9">
    <location>
        <begin position="671"/>
        <end position="691"/>
    </location>
</feature>
<evidence type="ECO:0000256" key="5">
    <source>
        <dbReference type="ARBA" id="ARBA00022989"/>
    </source>
</evidence>
<feature type="chain" id="PRO_5026764138" description="FAS1 domain-containing protein" evidence="10">
    <location>
        <begin position="21"/>
        <end position="915"/>
    </location>
</feature>
<keyword evidence="3 9" id="KW-0812">Transmembrane</keyword>
<feature type="domain" description="FAS1" evidence="11">
    <location>
        <begin position="374"/>
        <end position="504"/>
    </location>
</feature>
<dbReference type="SMART" id="SM00679">
    <property type="entry name" value="CTNS"/>
    <property type="match status" value="2"/>
</dbReference>
<evidence type="ECO:0000256" key="10">
    <source>
        <dbReference type="SAM" id="SignalP"/>
    </source>
</evidence>
<dbReference type="InterPro" id="IPR036378">
    <property type="entry name" value="FAS1_dom_sf"/>
</dbReference>
<evidence type="ECO:0000256" key="4">
    <source>
        <dbReference type="ARBA" id="ARBA00022737"/>
    </source>
</evidence>
<evidence type="ECO:0000256" key="3">
    <source>
        <dbReference type="ARBA" id="ARBA00022692"/>
    </source>
</evidence>
<keyword evidence="4" id="KW-0677">Repeat</keyword>
<evidence type="ECO:0000256" key="6">
    <source>
        <dbReference type="ARBA" id="ARBA00023136"/>
    </source>
</evidence>
<dbReference type="SUPFAM" id="SSF82153">
    <property type="entry name" value="FAS1 domain"/>
    <property type="match status" value="3"/>
</dbReference>
<dbReference type="EMBL" id="BLKM01000502">
    <property type="protein sequence ID" value="GFG34766.1"/>
    <property type="molecule type" value="Genomic_DNA"/>
</dbReference>
<dbReference type="PROSITE" id="PS50213">
    <property type="entry name" value="FAS1"/>
    <property type="match status" value="3"/>
</dbReference>
<feature type="signal peptide" evidence="10">
    <location>
        <begin position="1"/>
        <end position="20"/>
    </location>
</feature>
<keyword evidence="2" id="KW-0813">Transport</keyword>
<dbReference type="GO" id="GO:0009312">
    <property type="term" value="P:oligosaccharide biosynthetic process"/>
    <property type="evidence" value="ECO:0007669"/>
    <property type="project" value="TreeGrafter"/>
</dbReference>
<gene>
    <name evidence="12" type="ORF">Cfor_04645</name>
</gene>
<organism evidence="12 13">
    <name type="scientific">Coptotermes formosanus</name>
    <name type="common">Formosan subterranean termite</name>
    <dbReference type="NCBI Taxonomy" id="36987"/>
    <lineage>
        <taxon>Eukaryota</taxon>
        <taxon>Metazoa</taxon>
        <taxon>Ecdysozoa</taxon>
        <taxon>Arthropoda</taxon>
        <taxon>Hexapoda</taxon>
        <taxon>Insecta</taxon>
        <taxon>Pterygota</taxon>
        <taxon>Neoptera</taxon>
        <taxon>Polyneoptera</taxon>
        <taxon>Dictyoptera</taxon>
        <taxon>Blattodea</taxon>
        <taxon>Blattoidea</taxon>
        <taxon>Termitoidae</taxon>
        <taxon>Rhinotermitidae</taxon>
        <taxon>Coptotermes</taxon>
    </lineage>
</organism>
<feature type="transmembrane region" description="Helical" evidence="9">
    <location>
        <begin position="821"/>
        <end position="839"/>
    </location>
</feature>
<evidence type="ECO:0000313" key="13">
    <source>
        <dbReference type="Proteomes" id="UP000502823"/>
    </source>
</evidence>
<feature type="region of interest" description="Disordered" evidence="8">
    <location>
        <begin position="541"/>
        <end position="560"/>
    </location>
</feature>
<dbReference type="InterPro" id="IPR016817">
    <property type="entry name" value="MannP-dilichol_defect-1"/>
</dbReference>
<dbReference type="Pfam" id="PF02469">
    <property type="entry name" value="Fasciclin"/>
    <property type="match status" value="3"/>
</dbReference>
<evidence type="ECO:0000259" key="11">
    <source>
        <dbReference type="PROSITE" id="PS50213"/>
    </source>
</evidence>
<dbReference type="GO" id="GO:0016020">
    <property type="term" value="C:membrane"/>
    <property type="evidence" value="ECO:0007669"/>
    <property type="project" value="UniProtKB-SubCell"/>
</dbReference>
<dbReference type="InterPro" id="IPR000782">
    <property type="entry name" value="FAS1_domain"/>
</dbReference>
<feature type="transmembrane region" description="Helical" evidence="9">
    <location>
        <begin position="798"/>
        <end position="814"/>
    </location>
</feature>
<keyword evidence="10" id="KW-0732">Signal</keyword>
<evidence type="ECO:0000256" key="7">
    <source>
        <dbReference type="ARBA" id="ARBA00038475"/>
    </source>
</evidence>
<reference evidence="13" key="1">
    <citation type="submission" date="2020-01" db="EMBL/GenBank/DDBJ databases">
        <title>Draft genome sequence of the Termite Coptotermes fromosanus.</title>
        <authorList>
            <person name="Itakura S."/>
            <person name="Yosikawa Y."/>
            <person name="Umezawa K."/>
        </authorList>
    </citation>
    <scope>NUCLEOTIDE SEQUENCE [LARGE SCALE GENOMIC DNA]</scope>
</reference>
<feature type="transmembrane region" description="Helical" evidence="9">
    <location>
        <begin position="765"/>
        <end position="786"/>
    </location>
</feature>
<dbReference type="Gene3D" id="1.20.1280.290">
    <property type="match status" value="1"/>
</dbReference>
<evidence type="ECO:0000256" key="1">
    <source>
        <dbReference type="ARBA" id="ARBA00004141"/>
    </source>
</evidence>
<comment type="caution">
    <text evidence="12">The sequence shown here is derived from an EMBL/GenBank/DDBJ whole genome shotgun (WGS) entry which is preliminary data.</text>
</comment>
<evidence type="ECO:0000256" key="8">
    <source>
        <dbReference type="SAM" id="MobiDB-lite"/>
    </source>
</evidence>
<evidence type="ECO:0000256" key="2">
    <source>
        <dbReference type="ARBA" id="ARBA00022448"/>
    </source>
</evidence>
<evidence type="ECO:0000256" key="9">
    <source>
        <dbReference type="SAM" id="Phobius"/>
    </source>
</evidence>
<keyword evidence="6 9" id="KW-0472">Membrane</keyword>